<feature type="transmembrane region" description="Helical" evidence="7">
    <location>
        <begin position="373"/>
        <end position="393"/>
    </location>
</feature>
<comment type="subcellular location">
    <subcellularLocation>
        <location evidence="1">Cell membrane</location>
        <topology evidence="1">Multi-pass membrane protein</topology>
    </subcellularLocation>
</comment>
<feature type="transmembrane region" description="Helical" evidence="7">
    <location>
        <begin position="268"/>
        <end position="293"/>
    </location>
</feature>
<evidence type="ECO:0000259" key="8">
    <source>
        <dbReference type="Pfam" id="PF02687"/>
    </source>
</evidence>
<evidence type="ECO:0000313" key="10">
    <source>
        <dbReference type="EMBL" id="RZO24968.1"/>
    </source>
</evidence>
<evidence type="ECO:0000259" key="9">
    <source>
        <dbReference type="Pfam" id="PF12704"/>
    </source>
</evidence>
<feature type="domain" description="MacB-like periplasmic core" evidence="9">
    <location>
        <begin position="25"/>
        <end position="224"/>
    </location>
</feature>
<evidence type="ECO:0000256" key="6">
    <source>
        <dbReference type="ARBA" id="ARBA00023136"/>
    </source>
</evidence>
<gene>
    <name evidence="10" type="ORF">EVA94_02005</name>
</gene>
<organism evidence="10 11">
    <name type="scientific">SAR86 cluster bacterium</name>
    <dbReference type="NCBI Taxonomy" id="2030880"/>
    <lineage>
        <taxon>Bacteria</taxon>
        <taxon>Pseudomonadati</taxon>
        <taxon>Pseudomonadota</taxon>
        <taxon>Gammaproteobacteria</taxon>
        <taxon>SAR86 cluster</taxon>
    </lineage>
</organism>
<protein>
    <submittedName>
        <fullName evidence="10">FtsX-like permease family protein</fullName>
    </submittedName>
</protein>
<dbReference type="InterPro" id="IPR025857">
    <property type="entry name" value="MacB_PCD"/>
</dbReference>
<accession>A0A520MUS8</accession>
<evidence type="ECO:0000313" key="11">
    <source>
        <dbReference type="Proteomes" id="UP000315498"/>
    </source>
</evidence>
<dbReference type="PANTHER" id="PTHR30489">
    <property type="entry name" value="LIPOPROTEIN-RELEASING SYSTEM TRANSMEMBRANE PROTEIN LOLE"/>
    <property type="match status" value="1"/>
</dbReference>
<evidence type="ECO:0000256" key="2">
    <source>
        <dbReference type="ARBA" id="ARBA00005236"/>
    </source>
</evidence>
<dbReference type="Pfam" id="PF12704">
    <property type="entry name" value="MacB_PCD"/>
    <property type="match status" value="1"/>
</dbReference>
<feature type="domain" description="ABC3 transporter permease C-terminal" evidence="8">
    <location>
        <begin position="272"/>
        <end position="403"/>
    </location>
</feature>
<sequence>MSSISLKLGYKYLRSNKGGSLSFTTLLAVIGLMIGISSLIVVTSVMNGFEKELEDRILGVIPHSVITSDDAIMDYGNLISEIKENNDVIDAAPYINIQGIISSSYDTKGISIIGIDTEIEQNMSIIPEYMIAGNLDDLSIKNSIVIGSLLAANIGAYVGDQVNITTSDIKTSIIGSYPTSVNLKIVGIYELKTEIDQSMTLVSHETGQKLKNINPNETTSIRLKTNDLFEADLITKDVLEELNNPLLYYSSWKNTHGTLFEAIKFEKLLISLMLFLIVGVASILVLSTVVMTVKSKEREIGILLTLGASSKQVVLIFFTQGLIVSLIGIIAGIIFGFILVSNLNNLITIIENLLGRNLLEAYFINYFPYHIDYAQITMICFISFVISIISSLVPSFRAIKLNPVEILRHE</sequence>
<dbReference type="Proteomes" id="UP000315498">
    <property type="component" value="Unassembled WGS sequence"/>
</dbReference>
<feature type="transmembrane region" description="Helical" evidence="7">
    <location>
        <begin position="314"/>
        <end position="340"/>
    </location>
</feature>
<proteinExistence type="inferred from homology"/>
<dbReference type="GO" id="GO:0044874">
    <property type="term" value="P:lipoprotein localization to outer membrane"/>
    <property type="evidence" value="ECO:0007669"/>
    <property type="project" value="TreeGrafter"/>
</dbReference>
<comment type="similarity">
    <text evidence="2">Belongs to the ABC-4 integral membrane protein family. LolC/E subfamily.</text>
</comment>
<evidence type="ECO:0000256" key="5">
    <source>
        <dbReference type="ARBA" id="ARBA00022989"/>
    </source>
</evidence>
<dbReference type="AlphaFoldDB" id="A0A520MUS8"/>
<dbReference type="PANTHER" id="PTHR30489:SF0">
    <property type="entry name" value="LIPOPROTEIN-RELEASING SYSTEM TRANSMEMBRANE PROTEIN LOLE"/>
    <property type="match status" value="1"/>
</dbReference>
<keyword evidence="4 7" id="KW-0812">Transmembrane</keyword>
<dbReference type="Pfam" id="PF02687">
    <property type="entry name" value="FtsX"/>
    <property type="match status" value="1"/>
</dbReference>
<comment type="caution">
    <text evidence="10">The sequence shown here is derived from an EMBL/GenBank/DDBJ whole genome shotgun (WGS) entry which is preliminary data.</text>
</comment>
<dbReference type="InterPro" id="IPR003838">
    <property type="entry name" value="ABC3_permease_C"/>
</dbReference>
<dbReference type="EMBL" id="SHBG01000013">
    <property type="protein sequence ID" value="RZO24968.1"/>
    <property type="molecule type" value="Genomic_DNA"/>
</dbReference>
<reference evidence="10 11" key="1">
    <citation type="submission" date="2019-02" db="EMBL/GenBank/DDBJ databases">
        <title>Prokaryotic population dynamics and viral predation in marine succession experiment using metagenomics: the confinement effect.</title>
        <authorList>
            <person name="Haro-Moreno J.M."/>
            <person name="Rodriguez-Valera F."/>
            <person name="Lopez-Perez M."/>
        </authorList>
    </citation>
    <scope>NUCLEOTIDE SEQUENCE [LARGE SCALE GENOMIC DNA]</scope>
    <source>
        <strain evidence="10">MED-G161</strain>
    </source>
</reference>
<feature type="transmembrane region" description="Helical" evidence="7">
    <location>
        <begin position="21"/>
        <end position="46"/>
    </location>
</feature>
<dbReference type="GO" id="GO:0098797">
    <property type="term" value="C:plasma membrane protein complex"/>
    <property type="evidence" value="ECO:0007669"/>
    <property type="project" value="TreeGrafter"/>
</dbReference>
<evidence type="ECO:0000256" key="1">
    <source>
        <dbReference type="ARBA" id="ARBA00004651"/>
    </source>
</evidence>
<evidence type="ECO:0000256" key="4">
    <source>
        <dbReference type="ARBA" id="ARBA00022692"/>
    </source>
</evidence>
<keyword evidence="5 7" id="KW-1133">Transmembrane helix</keyword>
<evidence type="ECO:0000256" key="3">
    <source>
        <dbReference type="ARBA" id="ARBA00022475"/>
    </source>
</evidence>
<keyword evidence="6 7" id="KW-0472">Membrane</keyword>
<name>A0A520MUS8_9GAMM</name>
<dbReference type="InterPro" id="IPR051447">
    <property type="entry name" value="Lipoprotein-release_system"/>
</dbReference>
<keyword evidence="3" id="KW-1003">Cell membrane</keyword>
<evidence type="ECO:0000256" key="7">
    <source>
        <dbReference type="SAM" id="Phobius"/>
    </source>
</evidence>